<sequence length="1505" mass="162436">MDETLLLRILRLSFLLCCATPRSLAQNTPPTFRQCSGLNVNYVSGECGSLLQIKEEIPIDTSLFTVEATDAEGDDVEFTLVGDATLLYFFKLRTNKVARSALVMVNSRIDSESLSSPVGNLILRMNDFKGNVIDKSIMIYIVDQNDNLPEFQNLPYRWEVPENTLWTAETSFNVTVLDRDKTSSSYRFTYVVNSALTSTTANLFNESYRTSRLLSAPQTGSIYLSTVSLMQPLDYEANRFYQVSVYVTERVTGGRNTSTDIVVSVLDRQDTPPVFEGTPYLVSVTENSPIGSLLMTVLARDGDRGVPNPVQYLLDNSSALASLFSLNRTTGRLEVASSIDRESAQIAAVYASFSLNVIAEEVSTGSPQPANLSRTTTSVRITVQDVNDVTPTFSRSAYNATVLENTVAGTPVSLLAACTVSDHDDGDNSAFDLTIVLSNGSAFDVFDVLPSSAVGTAALTVRVKDSTVLDYEATKSIEFQIVARESKTTARLSSTATFTVFLLDANDNAPRFNQSKYEFSVPENSPNGTIVGKVDAFDIDSGDFAKISYSLGGTDANKFIVNGTTGQIQVGVRADEDLSLLDREKFPILYLTLQATDGGGLTGSSQLEIHLLDKNDQRPAFQRTFYEGAVKENSLSMESVVQLVAVDSDLFPNNVITYSLLPSNSSASFAIDNATGLLSVQRPLDYEALANKTLVLKAEAADGGSPSLSSTVEIRIAVVDQNDLAPECSQRVYSGSVPETAGYGTRVAELAGSDGDSPGSPNSQVFFRILAGAGDRFTLDAGGSGVIVERGADLDVNKLGVFHNLTIGIFDRGTPQLTGAPCFVHINVSDVNNKAPYFEPVTTRVTVSEGSATFAPLFQPSKTAIDPDSSANLTYSLLTNITTGRSAGGGAVASTPAYNFSTLFSIDPLNATLYAMTALDRETAQELTVQVLARDLNAATPTPVQTATGTIVLTLTDINNKPPRFLSTGSANNYTVQVSESLAPPIPINLKLQADDPDVSTVSLAYAIAPPGISQFAVDSASGQVSLVQRLDYEKISRHEFIVTVSDGLHVTSASVTIEVINANTYDPVFDQFPTPLSYPESTPVGTVVATVHAYDNDSGVFGQVVYSLLAGDAFFNVASDSGRVTLVRQLDRDVSGGDQQLLVIEGVDNPSGIDRRRVSRQMVINVKDVNDCSPTFPSGLFTFRNLKENYQAGFEIDSVRATDKDVGRNSELRYELIAAPGQSADALQLFRVSTTNATDGYYAQLRVNQSLTGRRGWYNLTLVAKDSGSPQLTGSTVLSFFVAKADDFTLVDDEALARFRSALIGTNVILIAGCGIALTCLILMYCKYRRLSRQAEITIAAGESGVQQLHLMKRLEQQKQAGEAETADSAADNGKPSKHNAESRSSNIDAASAPPDDMSRQSLATRAPLVPPSRQEPLHHSKLKADDNLKSSESSDKKRKKKGRRSHKVDPGNSNPSLDDSRSEPLNNPKSDWQLPPLSRHHRQLGRLPELLEPDADHQGDIRS</sequence>
<gene>
    <name evidence="17" type="ORF">BOX15_Mlig010286g1</name>
</gene>
<dbReference type="PROSITE" id="PS50268">
    <property type="entry name" value="CADHERIN_2"/>
    <property type="match status" value="11"/>
</dbReference>
<dbReference type="OrthoDB" id="6510378at2759"/>
<evidence type="ECO:0000256" key="2">
    <source>
        <dbReference type="ARBA" id="ARBA00022475"/>
    </source>
</evidence>
<evidence type="ECO:0000256" key="13">
    <source>
        <dbReference type="SAM" id="MobiDB-lite"/>
    </source>
</evidence>
<feature type="domain" description="Cadherin" evidence="16">
    <location>
        <begin position="513"/>
        <end position="621"/>
    </location>
</feature>
<dbReference type="Gene3D" id="2.60.40.60">
    <property type="entry name" value="Cadherins"/>
    <property type="match status" value="11"/>
</dbReference>
<dbReference type="GO" id="GO:0005509">
    <property type="term" value="F:calcium ion binding"/>
    <property type="evidence" value="ECO:0007669"/>
    <property type="project" value="UniProtKB-UniRule"/>
</dbReference>
<keyword evidence="5 15" id="KW-0732">Signal</keyword>
<feature type="domain" description="Cadherin" evidence="16">
    <location>
        <begin position="394"/>
        <end position="512"/>
    </location>
</feature>
<dbReference type="FunFam" id="2.60.40.60:FF:000020">
    <property type="entry name" value="Dachsous cadherin-related 1b"/>
    <property type="match status" value="1"/>
</dbReference>
<feature type="domain" description="Cadherin" evidence="16">
    <location>
        <begin position="839"/>
        <end position="965"/>
    </location>
</feature>
<keyword evidence="11" id="KW-1015">Disulfide bond</keyword>
<evidence type="ECO:0000313" key="18">
    <source>
        <dbReference type="Proteomes" id="UP000215902"/>
    </source>
</evidence>
<feature type="compositionally biased region" description="Basic and acidic residues" evidence="13">
    <location>
        <begin position="1496"/>
        <end position="1505"/>
    </location>
</feature>
<keyword evidence="18" id="KW-1185">Reference proteome</keyword>
<feature type="domain" description="Cadherin" evidence="16">
    <location>
        <begin position="970"/>
        <end position="1070"/>
    </location>
</feature>
<dbReference type="PANTHER" id="PTHR24025:SF23">
    <property type="entry name" value="NEURAL-CADHERIN"/>
    <property type="match status" value="1"/>
</dbReference>
<dbReference type="Proteomes" id="UP000215902">
    <property type="component" value="Unassembled WGS sequence"/>
</dbReference>
<keyword evidence="2" id="KW-1003">Cell membrane</keyword>
<dbReference type="EMBL" id="NIVC01001510">
    <property type="protein sequence ID" value="PAA67070.1"/>
    <property type="molecule type" value="Genomic_DNA"/>
</dbReference>
<dbReference type="Pfam" id="PF00028">
    <property type="entry name" value="Cadherin"/>
    <property type="match status" value="6"/>
</dbReference>
<dbReference type="PROSITE" id="PS00232">
    <property type="entry name" value="CADHERIN_1"/>
    <property type="match status" value="2"/>
</dbReference>
<reference evidence="17 18" key="1">
    <citation type="submission" date="2017-06" db="EMBL/GenBank/DDBJ databases">
        <title>A platform for efficient transgenesis in Macrostomum lignano, a flatworm model organism for stem cell research.</title>
        <authorList>
            <person name="Berezikov E."/>
        </authorList>
    </citation>
    <scope>NUCLEOTIDE SEQUENCE [LARGE SCALE GENOMIC DNA]</scope>
    <source>
        <strain evidence="17">DV1</strain>
        <tissue evidence="17">Whole organism</tissue>
    </source>
</reference>
<dbReference type="InterPro" id="IPR050971">
    <property type="entry name" value="Cadherin-domain_protein"/>
</dbReference>
<evidence type="ECO:0000256" key="12">
    <source>
        <dbReference type="PROSITE-ProRule" id="PRU00043"/>
    </source>
</evidence>
<feature type="chain" id="PRO_5012899092" description="Cadherin domain-containing protein" evidence="15">
    <location>
        <begin position="26"/>
        <end position="1505"/>
    </location>
</feature>
<keyword evidence="6" id="KW-0677">Repeat</keyword>
<feature type="domain" description="Cadherin" evidence="16">
    <location>
        <begin position="1071"/>
        <end position="1177"/>
    </location>
</feature>
<evidence type="ECO:0000256" key="8">
    <source>
        <dbReference type="ARBA" id="ARBA00022889"/>
    </source>
</evidence>
<dbReference type="SMART" id="SM00112">
    <property type="entry name" value="CA"/>
    <property type="match status" value="10"/>
</dbReference>
<evidence type="ECO:0000256" key="4">
    <source>
        <dbReference type="ARBA" id="ARBA00022692"/>
    </source>
</evidence>
<feature type="compositionally biased region" description="Basic and acidic residues" evidence="13">
    <location>
        <begin position="1417"/>
        <end position="1437"/>
    </location>
</feature>
<evidence type="ECO:0000256" key="10">
    <source>
        <dbReference type="ARBA" id="ARBA00023136"/>
    </source>
</evidence>
<evidence type="ECO:0000256" key="7">
    <source>
        <dbReference type="ARBA" id="ARBA00022837"/>
    </source>
</evidence>
<evidence type="ECO:0000256" key="11">
    <source>
        <dbReference type="ARBA" id="ARBA00023157"/>
    </source>
</evidence>
<keyword evidence="7 12" id="KW-0106">Calcium</keyword>
<comment type="subcellular location">
    <subcellularLocation>
        <location evidence="1">Cell membrane</location>
        <topology evidence="1">Single-pass type I membrane protein</topology>
    </subcellularLocation>
</comment>
<keyword evidence="3" id="KW-0245">EGF-like domain</keyword>
<evidence type="ECO:0000256" key="9">
    <source>
        <dbReference type="ARBA" id="ARBA00022989"/>
    </source>
</evidence>
<feature type="domain" description="Cadherin" evidence="16">
    <location>
        <begin position="1187"/>
        <end position="1300"/>
    </location>
</feature>
<dbReference type="FunFam" id="2.60.40.60:FF:000058">
    <property type="entry name" value="FAT atypical cadherin 3"/>
    <property type="match status" value="1"/>
</dbReference>
<feature type="domain" description="Cadherin" evidence="16">
    <location>
        <begin position="152"/>
        <end position="275"/>
    </location>
</feature>
<feature type="transmembrane region" description="Helical" evidence="14">
    <location>
        <begin position="1309"/>
        <end position="1327"/>
    </location>
</feature>
<name>A0A267EZX2_9PLAT</name>
<feature type="compositionally biased region" description="Basic residues" evidence="13">
    <location>
        <begin position="1438"/>
        <end position="1448"/>
    </location>
</feature>
<evidence type="ECO:0000256" key="3">
    <source>
        <dbReference type="ARBA" id="ARBA00022536"/>
    </source>
</evidence>
<evidence type="ECO:0000259" key="16">
    <source>
        <dbReference type="PROSITE" id="PS50268"/>
    </source>
</evidence>
<evidence type="ECO:0000256" key="15">
    <source>
        <dbReference type="SAM" id="SignalP"/>
    </source>
</evidence>
<feature type="domain" description="Cadherin" evidence="16">
    <location>
        <begin position="276"/>
        <end position="393"/>
    </location>
</feature>
<dbReference type="InterPro" id="IPR020894">
    <property type="entry name" value="Cadherin_CS"/>
</dbReference>
<evidence type="ECO:0000313" key="17">
    <source>
        <dbReference type="EMBL" id="PAA67070.1"/>
    </source>
</evidence>
<feature type="domain" description="Cadherin" evidence="16">
    <location>
        <begin position="622"/>
        <end position="728"/>
    </location>
</feature>
<evidence type="ECO:0000256" key="6">
    <source>
        <dbReference type="ARBA" id="ARBA00022737"/>
    </source>
</evidence>
<evidence type="ECO:0000256" key="1">
    <source>
        <dbReference type="ARBA" id="ARBA00004251"/>
    </source>
</evidence>
<feature type="domain" description="Cadherin" evidence="16">
    <location>
        <begin position="52"/>
        <end position="151"/>
    </location>
</feature>
<dbReference type="GO" id="GO:0005886">
    <property type="term" value="C:plasma membrane"/>
    <property type="evidence" value="ECO:0007669"/>
    <property type="project" value="UniProtKB-SubCell"/>
</dbReference>
<dbReference type="InterPro" id="IPR002126">
    <property type="entry name" value="Cadherin-like_dom"/>
</dbReference>
<feature type="domain" description="Cadherin" evidence="16">
    <location>
        <begin position="729"/>
        <end position="838"/>
    </location>
</feature>
<dbReference type="InterPro" id="IPR015919">
    <property type="entry name" value="Cadherin-like_sf"/>
</dbReference>
<comment type="caution">
    <text evidence="17">The sequence shown here is derived from an EMBL/GenBank/DDBJ whole genome shotgun (WGS) entry which is preliminary data.</text>
</comment>
<dbReference type="GO" id="GO:0005911">
    <property type="term" value="C:cell-cell junction"/>
    <property type="evidence" value="ECO:0007669"/>
    <property type="project" value="TreeGrafter"/>
</dbReference>
<dbReference type="PRINTS" id="PR00205">
    <property type="entry name" value="CADHERIN"/>
</dbReference>
<feature type="region of interest" description="Disordered" evidence="13">
    <location>
        <begin position="1357"/>
        <end position="1505"/>
    </location>
</feature>
<keyword evidence="4 14" id="KW-0812">Transmembrane</keyword>
<dbReference type="GO" id="GO:0007156">
    <property type="term" value="P:homophilic cell adhesion via plasma membrane adhesion molecules"/>
    <property type="evidence" value="ECO:0007669"/>
    <property type="project" value="InterPro"/>
</dbReference>
<dbReference type="STRING" id="282301.A0A267EZX2"/>
<feature type="signal peptide" evidence="15">
    <location>
        <begin position="1"/>
        <end position="25"/>
    </location>
</feature>
<keyword evidence="9 14" id="KW-1133">Transmembrane helix</keyword>
<keyword evidence="10 14" id="KW-0472">Membrane</keyword>
<protein>
    <recommendedName>
        <fullName evidence="16">Cadherin domain-containing protein</fullName>
    </recommendedName>
</protein>
<proteinExistence type="predicted"/>
<dbReference type="SUPFAM" id="SSF49313">
    <property type="entry name" value="Cadherin-like"/>
    <property type="match status" value="10"/>
</dbReference>
<dbReference type="CDD" id="cd11304">
    <property type="entry name" value="Cadherin_repeat"/>
    <property type="match status" value="11"/>
</dbReference>
<evidence type="ECO:0000256" key="5">
    <source>
        <dbReference type="ARBA" id="ARBA00022729"/>
    </source>
</evidence>
<keyword evidence="8" id="KW-0130">Cell adhesion</keyword>
<accession>A0A267EZX2</accession>
<evidence type="ECO:0000256" key="14">
    <source>
        <dbReference type="SAM" id="Phobius"/>
    </source>
</evidence>
<organism evidence="17 18">
    <name type="scientific">Macrostomum lignano</name>
    <dbReference type="NCBI Taxonomy" id="282301"/>
    <lineage>
        <taxon>Eukaryota</taxon>
        <taxon>Metazoa</taxon>
        <taxon>Spiralia</taxon>
        <taxon>Lophotrochozoa</taxon>
        <taxon>Platyhelminthes</taxon>
        <taxon>Rhabditophora</taxon>
        <taxon>Macrostomorpha</taxon>
        <taxon>Macrostomida</taxon>
        <taxon>Macrostomidae</taxon>
        <taxon>Macrostomum</taxon>
    </lineage>
</organism>
<dbReference type="FunFam" id="2.60.40.60:FF:000098">
    <property type="entry name" value="cadherin-23 isoform X1"/>
    <property type="match status" value="1"/>
</dbReference>
<dbReference type="PANTHER" id="PTHR24025">
    <property type="entry name" value="DESMOGLEIN FAMILY MEMBER"/>
    <property type="match status" value="1"/>
</dbReference>
<feature type="compositionally biased region" description="Polar residues" evidence="13">
    <location>
        <begin position="1453"/>
        <end position="1472"/>
    </location>
</feature>